<evidence type="ECO:0000313" key="1">
    <source>
        <dbReference type="EMBL" id="MEI4770867.1"/>
    </source>
</evidence>
<proteinExistence type="predicted"/>
<comment type="caution">
    <text evidence="1">The sequence shown here is derived from an EMBL/GenBank/DDBJ whole genome shotgun (WGS) entry which is preliminary data.</text>
</comment>
<protein>
    <recommendedName>
        <fullName evidence="3">Aminopeptidase</fullName>
    </recommendedName>
</protein>
<dbReference type="EMBL" id="JBAWSY010000012">
    <property type="protein sequence ID" value="MEI4770867.1"/>
    <property type="molecule type" value="Genomic_DNA"/>
</dbReference>
<dbReference type="RefSeq" id="WP_336498432.1">
    <property type="nucleotide sequence ID" value="NZ_JBAWSY010000012.1"/>
</dbReference>
<sequence length="280" mass="33629">MRIIDTVPYFIRNYDPSINFLRSYYSNYPEIFNEYFTYHCKNTEDRHIESLKKYPHYIESIKEVHQNILPILQEIKEEYFKLYQISFPIDVNLIVGGFGSNAYTHRQFIPNITFSLEQLSPIKNHLRVIVAHEFGHAAQNIISEEVRIDWTKIHWNSPLTWLNQEGAATHFSRRTVVNLNPSIYFSYNDDGDEWLEFSIRNKKEIKRAFQENYINLDDVIVFKKWFSINGLNRFGYSRLGYFVGDMFFQHQIEKYGELNAVTAWKEKDFEDNVKQWLFQN</sequence>
<accession>A0ABU8F780</accession>
<organism evidence="1 2">
    <name type="scientific">Psychrobacillus mangrovi</name>
    <dbReference type="NCBI Taxonomy" id="3117745"/>
    <lineage>
        <taxon>Bacteria</taxon>
        <taxon>Bacillati</taxon>
        <taxon>Bacillota</taxon>
        <taxon>Bacilli</taxon>
        <taxon>Bacillales</taxon>
        <taxon>Bacillaceae</taxon>
        <taxon>Psychrobacillus</taxon>
    </lineage>
</organism>
<dbReference type="Proteomes" id="UP001364890">
    <property type="component" value="Unassembled WGS sequence"/>
</dbReference>
<name>A0ABU8F780_9BACI</name>
<evidence type="ECO:0000313" key="2">
    <source>
        <dbReference type="Proteomes" id="UP001364890"/>
    </source>
</evidence>
<reference evidence="1 2" key="1">
    <citation type="submission" date="2024-01" db="EMBL/GenBank/DDBJ databases">
        <title>Seven novel Bacillus-like species.</title>
        <authorList>
            <person name="Liu G."/>
        </authorList>
    </citation>
    <scope>NUCLEOTIDE SEQUENCE [LARGE SCALE GENOMIC DNA]</scope>
    <source>
        <strain evidence="1 2">FJAT-51614</strain>
    </source>
</reference>
<keyword evidence="2" id="KW-1185">Reference proteome</keyword>
<evidence type="ECO:0008006" key="3">
    <source>
        <dbReference type="Google" id="ProtNLM"/>
    </source>
</evidence>
<gene>
    <name evidence="1" type="ORF">WAX74_14685</name>
</gene>